<proteinExistence type="predicted"/>
<dbReference type="GO" id="GO:0006166">
    <property type="term" value="P:purine ribonucleoside salvage"/>
    <property type="evidence" value="ECO:0007669"/>
    <property type="project" value="UniProtKB-KW"/>
</dbReference>
<keyword evidence="5" id="KW-1185">Reference proteome</keyword>
<dbReference type="EMBL" id="LMWV01000033">
    <property type="protein sequence ID" value="KUN59957.1"/>
    <property type="molecule type" value="Genomic_DNA"/>
</dbReference>
<evidence type="ECO:0000313" key="4">
    <source>
        <dbReference type="EMBL" id="KUN59957.1"/>
    </source>
</evidence>
<keyword evidence="4" id="KW-0328">Glycosyltransferase</keyword>
<dbReference type="PANTHER" id="PTHR43864:SF1">
    <property type="entry name" value="XANTHINE PHOSPHORIBOSYLTRANSFERASE"/>
    <property type="match status" value="1"/>
</dbReference>
<feature type="domain" description="Phosphoribosyltransferase" evidence="3">
    <location>
        <begin position="46"/>
        <end position="159"/>
    </location>
</feature>
<evidence type="ECO:0000259" key="3">
    <source>
        <dbReference type="Pfam" id="PF00156"/>
    </source>
</evidence>
<evidence type="ECO:0000256" key="2">
    <source>
        <dbReference type="ARBA" id="ARBA00022726"/>
    </source>
</evidence>
<dbReference type="InterPro" id="IPR050118">
    <property type="entry name" value="Pur/Pyrimidine_PRTase"/>
</dbReference>
<dbReference type="RefSeq" id="WP_062245788.1">
    <property type="nucleotide sequence ID" value="NZ_JBPJFL010000002.1"/>
</dbReference>
<dbReference type="Pfam" id="PF00156">
    <property type="entry name" value="Pribosyltran"/>
    <property type="match status" value="1"/>
</dbReference>
<evidence type="ECO:0000256" key="1">
    <source>
        <dbReference type="ARBA" id="ARBA00022679"/>
    </source>
</evidence>
<dbReference type="CDD" id="cd06223">
    <property type="entry name" value="PRTases_typeI"/>
    <property type="match status" value="1"/>
</dbReference>
<evidence type="ECO:0000313" key="5">
    <source>
        <dbReference type="Proteomes" id="UP000054375"/>
    </source>
</evidence>
<accession>A0A101RQH7</accession>
<dbReference type="GO" id="GO:0016757">
    <property type="term" value="F:glycosyltransferase activity"/>
    <property type="evidence" value="ECO:0007669"/>
    <property type="project" value="UniProtKB-KW"/>
</dbReference>
<reference evidence="4 5" key="1">
    <citation type="submission" date="2015-10" db="EMBL/GenBank/DDBJ databases">
        <title>Draft genome sequence of Streptomyces griseorubiginosus DSM 40469, type strain for the species Streptomyces griseorubiginosus.</title>
        <authorList>
            <person name="Ruckert C."/>
            <person name="Winkler A."/>
            <person name="Kalinowski J."/>
            <person name="Kampfer P."/>
            <person name="Glaeser S."/>
        </authorList>
    </citation>
    <scope>NUCLEOTIDE SEQUENCE [LARGE SCALE GENOMIC DNA]</scope>
    <source>
        <strain evidence="4 5">DSM 40469</strain>
    </source>
</reference>
<keyword evidence="2" id="KW-0660">Purine salvage</keyword>
<sequence length="179" mass="19655">MTPHPRDLVLERFQWVGGHADVWGIFRDPRALAGMVHGLAEPFQEDGITAVCGIESRGFLLGAAVAVELGVGFAAVRKAAGIFPGKKVTRRSHPDYRGTRQELRLQRDAVGTGDRVLLVDDWIETGSQARAVRSMVEERGGQWMGCSVVVDQTTPARRADLRVRSIVTASELPPWDMQP</sequence>
<dbReference type="PANTHER" id="PTHR43864">
    <property type="entry name" value="HYPOXANTHINE/GUANINE PHOSPHORIBOSYLTRANSFERASE"/>
    <property type="match status" value="1"/>
</dbReference>
<name>A0A101RQH7_9ACTN</name>
<dbReference type="InterPro" id="IPR029057">
    <property type="entry name" value="PRTase-like"/>
</dbReference>
<dbReference type="InterPro" id="IPR000836">
    <property type="entry name" value="PRTase_dom"/>
</dbReference>
<protein>
    <submittedName>
        <fullName evidence="4">Phosphoribosyltransferase</fullName>
    </submittedName>
</protein>
<dbReference type="AlphaFoldDB" id="A0A101RQH7"/>
<dbReference type="Gene3D" id="3.40.50.2020">
    <property type="match status" value="1"/>
</dbReference>
<dbReference type="Proteomes" id="UP000054375">
    <property type="component" value="Unassembled WGS sequence"/>
</dbReference>
<keyword evidence="1 4" id="KW-0808">Transferase</keyword>
<dbReference type="SUPFAM" id="SSF53271">
    <property type="entry name" value="PRTase-like"/>
    <property type="match status" value="1"/>
</dbReference>
<gene>
    <name evidence="4" type="ORF">AQJ54_38900</name>
</gene>
<organism evidence="4 5">
    <name type="scientific">Streptomyces griseorubiginosus</name>
    <dbReference type="NCBI Taxonomy" id="67304"/>
    <lineage>
        <taxon>Bacteria</taxon>
        <taxon>Bacillati</taxon>
        <taxon>Actinomycetota</taxon>
        <taxon>Actinomycetes</taxon>
        <taxon>Kitasatosporales</taxon>
        <taxon>Streptomycetaceae</taxon>
        <taxon>Streptomyces</taxon>
    </lineage>
</organism>
<comment type="caution">
    <text evidence="4">The sequence shown here is derived from an EMBL/GenBank/DDBJ whole genome shotgun (WGS) entry which is preliminary data.</text>
</comment>